<dbReference type="InterPro" id="IPR007627">
    <property type="entry name" value="RNA_pol_sigma70_r2"/>
</dbReference>
<dbReference type="GO" id="GO:0006352">
    <property type="term" value="P:DNA-templated transcription initiation"/>
    <property type="evidence" value="ECO:0007669"/>
    <property type="project" value="InterPro"/>
</dbReference>
<gene>
    <name evidence="8" type="ORF">GPECTOR_70g524</name>
</gene>
<evidence type="ECO:0000313" key="8">
    <source>
        <dbReference type="EMBL" id="KXZ44293.1"/>
    </source>
</evidence>
<dbReference type="SUPFAM" id="SSF88659">
    <property type="entry name" value="Sigma3 and sigma4 domains of RNA polymerase sigma factors"/>
    <property type="match status" value="1"/>
</dbReference>
<accession>A0A150G3A0</accession>
<feature type="region of interest" description="Disordered" evidence="6">
    <location>
        <begin position="311"/>
        <end position="332"/>
    </location>
</feature>
<dbReference type="PRINTS" id="PR00046">
    <property type="entry name" value="SIGMA70FCT"/>
</dbReference>
<dbReference type="InterPro" id="IPR014284">
    <property type="entry name" value="RNA_pol_sigma-70_dom"/>
</dbReference>
<evidence type="ECO:0000256" key="5">
    <source>
        <dbReference type="ARBA" id="ARBA00023163"/>
    </source>
</evidence>
<dbReference type="Gene3D" id="1.10.10.10">
    <property type="entry name" value="Winged helix-like DNA-binding domain superfamily/Winged helix DNA-binding domain"/>
    <property type="match status" value="1"/>
</dbReference>
<comment type="similarity">
    <text evidence="1">Belongs to the sigma-70 factor family.</text>
</comment>
<dbReference type="InterPro" id="IPR000943">
    <property type="entry name" value="RNA_pol_sigma70"/>
</dbReference>
<sequence length="407" mass="43888">MFLGTFTKDRILSSTEEQDLAAAAQDYMRLEEYSRVLTSLLRRRPSMQEMAEALKTDPGSLAVRLDCGNRARSTLAQKNYRLVVSIAKRMVRPNASSSAAAAGGGGGMVTLEDALTAGMDGLMRAIQKFDASSGFKLSTYATWWIRQYITRYMQTQQAVVNIPSSLRAHVDKLNRVRAALTAGHPLQRPPTREELAVAAGMTVARVEELEAMWTNAAAGVRSFEAPLSDGEPGRTVTDLMSQEVRGLQRWECAARRDDEEGLGEGSGTALSVDSEEHYAMRSGLAATVDSLLASLDERDQEAVRLSYGLEEQAPEEQQQEEGFNQARCKSGEKGAGAGAAAAMKVPSGKGRLKLTNTKAAWLLANKAIKKLQQAGPVDVPHLADLLSAAAGRGNLPVRTPGYAKKSS</sequence>
<dbReference type="GO" id="GO:0003677">
    <property type="term" value="F:DNA binding"/>
    <property type="evidence" value="ECO:0007669"/>
    <property type="project" value="UniProtKB-KW"/>
</dbReference>
<evidence type="ECO:0000256" key="2">
    <source>
        <dbReference type="ARBA" id="ARBA00023015"/>
    </source>
</evidence>
<evidence type="ECO:0000256" key="6">
    <source>
        <dbReference type="SAM" id="MobiDB-lite"/>
    </source>
</evidence>
<comment type="caution">
    <text evidence="8">The sequence shown here is derived from an EMBL/GenBank/DDBJ whole genome shotgun (WGS) entry which is preliminary data.</text>
</comment>
<evidence type="ECO:0000256" key="3">
    <source>
        <dbReference type="ARBA" id="ARBA00023082"/>
    </source>
</evidence>
<dbReference type="STRING" id="33097.A0A150G3A0"/>
<evidence type="ECO:0000256" key="4">
    <source>
        <dbReference type="ARBA" id="ARBA00023125"/>
    </source>
</evidence>
<reference evidence="9" key="1">
    <citation type="journal article" date="2016" name="Nat. Commun.">
        <title>The Gonium pectorale genome demonstrates co-option of cell cycle regulation during the evolution of multicellularity.</title>
        <authorList>
            <person name="Hanschen E.R."/>
            <person name="Marriage T.N."/>
            <person name="Ferris P.J."/>
            <person name="Hamaji T."/>
            <person name="Toyoda A."/>
            <person name="Fujiyama A."/>
            <person name="Neme R."/>
            <person name="Noguchi H."/>
            <person name="Minakuchi Y."/>
            <person name="Suzuki M."/>
            <person name="Kawai-Toyooka H."/>
            <person name="Smith D.R."/>
            <person name="Sparks H."/>
            <person name="Anderson J."/>
            <person name="Bakaric R."/>
            <person name="Luria V."/>
            <person name="Karger A."/>
            <person name="Kirschner M.W."/>
            <person name="Durand P.M."/>
            <person name="Michod R.E."/>
            <person name="Nozaki H."/>
            <person name="Olson B.J."/>
        </authorList>
    </citation>
    <scope>NUCLEOTIDE SEQUENCE [LARGE SCALE GENOMIC DNA]</scope>
    <source>
        <strain evidence="9">NIES-2863</strain>
    </source>
</reference>
<evidence type="ECO:0000259" key="7">
    <source>
        <dbReference type="Pfam" id="PF04542"/>
    </source>
</evidence>
<protein>
    <recommendedName>
        <fullName evidence="7">RNA polymerase sigma-70 region 2 domain-containing protein</fullName>
    </recommendedName>
</protein>
<dbReference type="InterPro" id="IPR013325">
    <property type="entry name" value="RNA_pol_sigma_r2"/>
</dbReference>
<organism evidence="8 9">
    <name type="scientific">Gonium pectorale</name>
    <name type="common">Green alga</name>
    <dbReference type="NCBI Taxonomy" id="33097"/>
    <lineage>
        <taxon>Eukaryota</taxon>
        <taxon>Viridiplantae</taxon>
        <taxon>Chlorophyta</taxon>
        <taxon>core chlorophytes</taxon>
        <taxon>Chlorophyceae</taxon>
        <taxon>CS clade</taxon>
        <taxon>Chlamydomonadales</taxon>
        <taxon>Volvocaceae</taxon>
        <taxon>Gonium</taxon>
    </lineage>
</organism>
<dbReference type="EMBL" id="LSYV01000071">
    <property type="protein sequence ID" value="KXZ44293.1"/>
    <property type="molecule type" value="Genomic_DNA"/>
</dbReference>
<keyword evidence="2" id="KW-0805">Transcription regulation</keyword>
<dbReference type="NCBIfam" id="TIGR02937">
    <property type="entry name" value="sigma70-ECF"/>
    <property type="match status" value="1"/>
</dbReference>
<dbReference type="InterPro" id="IPR050239">
    <property type="entry name" value="Sigma-70_RNA_pol_init_factors"/>
</dbReference>
<dbReference type="Gene3D" id="1.10.601.10">
    <property type="entry name" value="RNA Polymerase Primary Sigma Factor"/>
    <property type="match status" value="1"/>
</dbReference>
<keyword evidence="5" id="KW-0804">Transcription</keyword>
<evidence type="ECO:0000256" key="1">
    <source>
        <dbReference type="ARBA" id="ARBA00007788"/>
    </source>
</evidence>
<dbReference type="PANTHER" id="PTHR30603">
    <property type="entry name" value="RNA POLYMERASE SIGMA FACTOR RPO"/>
    <property type="match status" value="1"/>
</dbReference>
<dbReference type="OrthoDB" id="206108at2759"/>
<evidence type="ECO:0000313" key="9">
    <source>
        <dbReference type="Proteomes" id="UP000075714"/>
    </source>
</evidence>
<dbReference type="GO" id="GO:0016987">
    <property type="term" value="F:sigma factor activity"/>
    <property type="evidence" value="ECO:0007669"/>
    <property type="project" value="UniProtKB-KW"/>
</dbReference>
<dbReference type="Proteomes" id="UP000075714">
    <property type="component" value="Unassembled WGS sequence"/>
</dbReference>
<name>A0A150G3A0_GONPE</name>
<dbReference type="PANTHER" id="PTHR30603:SF47">
    <property type="entry name" value="RNA POLYMERASE SIGMA FACTOR SIGD, CHLOROPLASTIC"/>
    <property type="match status" value="1"/>
</dbReference>
<proteinExistence type="inferred from homology"/>
<dbReference type="SUPFAM" id="SSF88946">
    <property type="entry name" value="Sigma2 domain of RNA polymerase sigma factors"/>
    <property type="match status" value="1"/>
</dbReference>
<dbReference type="InterPro" id="IPR013324">
    <property type="entry name" value="RNA_pol_sigma_r3/r4-like"/>
</dbReference>
<dbReference type="AlphaFoldDB" id="A0A150G3A0"/>
<keyword evidence="3" id="KW-0731">Sigma factor</keyword>
<keyword evidence="9" id="KW-1185">Reference proteome</keyword>
<feature type="domain" description="RNA polymerase sigma-70 region 2" evidence="7">
    <location>
        <begin position="75"/>
        <end position="157"/>
    </location>
</feature>
<keyword evidence="4" id="KW-0238">DNA-binding</keyword>
<dbReference type="InterPro" id="IPR036388">
    <property type="entry name" value="WH-like_DNA-bd_sf"/>
</dbReference>
<dbReference type="Pfam" id="PF04542">
    <property type="entry name" value="Sigma70_r2"/>
    <property type="match status" value="1"/>
</dbReference>